<evidence type="ECO:0000259" key="3">
    <source>
        <dbReference type="Pfam" id="PF26366"/>
    </source>
</evidence>
<feature type="region of interest" description="Disordered" evidence="1">
    <location>
        <begin position="201"/>
        <end position="227"/>
    </location>
</feature>
<name>A0A6J6HYP1_9ZZZZ</name>
<feature type="domain" description="DUF8094" evidence="3">
    <location>
        <begin position="277"/>
        <end position="564"/>
    </location>
</feature>
<sequence>MRFLLAALLFILAISLLLLGLAQRTIWAPPDSFSVNLSVSGNEPYLVIPAEELALMPGDPVVGGIGDGEVFVAYGQEADVLAWVGQSLHSEAVTSDDGTAIGVRDVAGTTELASPSGSDLWINQSLGEGFAELAIPAGGNNAVIVASDGFEPAPTRVRVAWPIENSTVVSDVFLGVGFGFLMAAILLNLLALRKTLINRGPRRKLPKAPQGPKYRPRKSNFEVPKRGRRAARSKIALVPIGIALTFALSGCSVTTAPVVTPTPSASETEAAVETIPPVVNITQVRNILRQLQEVVALADESGDSSLLEPRVAGPALLFRQAHYLLMTKSPEIQPLPPISGSAISITLPASTTSWPRSFMIVTEGDGSGELPQLLVLQQASPRESYKLWYNIPLLPGSEIPAVAAPEIGAIPVATDSLFLKISPNQLPTAFGDVIDNGPTSLFYTLFDLAEDEYYNQISTSQKDQIEKLRRAEITFTHELGNENIISLSTSDSGALVAVMMTDNYLIRPTRENAAVTVSGNEKLLLGAEGSAKGVRTQYAGMLLFFVPAATAEGKITLLGATQSLLSIRGL</sequence>
<evidence type="ECO:0000313" key="4">
    <source>
        <dbReference type="EMBL" id="CAB4616364.1"/>
    </source>
</evidence>
<feature type="transmembrane region" description="Helical" evidence="2">
    <location>
        <begin position="172"/>
        <end position="192"/>
    </location>
</feature>
<evidence type="ECO:0000256" key="2">
    <source>
        <dbReference type="SAM" id="Phobius"/>
    </source>
</evidence>
<protein>
    <submittedName>
        <fullName evidence="4">Unannotated protein</fullName>
    </submittedName>
</protein>
<evidence type="ECO:0000256" key="1">
    <source>
        <dbReference type="SAM" id="MobiDB-lite"/>
    </source>
</evidence>
<accession>A0A6J6HYP1</accession>
<gene>
    <name evidence="4" type="ORF">UFOPK1931_00202</name>
</gene>
<dbReference type="Pfam" id="PF26366">
    <property type="entry name" value="DUF8094"/>
    <property type="match status" value="1"/>
</dbReference>
<dbReference type="EMBL" id="CAEZVE010000018">
    <property type="protein sequence ID" value="CAB4616364.1"/>
    <property type="molecule type" value="Genomic_DNA"/>
</dbReference>
<keyword evidence="2" id="KW-0472">Membrane</keyword>
<dbReference type="AlphaFoldDB" id="A0A6J6HYP1"/>
<dbReference type="InterPro" id="IPR058407">
    <property type="entry name" value="DUF8094"/>
</dbReference>
<reference evidence="4" key="1">
    <citation type="submission" date="2020-05" db="EMBL/GenBank/DDBJ databases">
        <authorList>
            <person name="Chiriac C."/>
            <person name="Salcher M."/>
            <person name="Ghai R."/>
            <person name="Kavagutti S V."/>
        </authorList>
    </citation>
    <scope>NUCLEOTIDE SEQUENCE</scope>
</reference>
<proteinExistence type="predicted"/>
<keyword evidence="2" id="KW-0812">Transmembrane</keyword>
<organism evidence="4">
    <name type="scientific">freshwater metagenome</name>
    <dbReference type="NCBI Taxonomy" id="449393"/>
    <lineage>
        <taxon>unclassified sequences</taxon>
        <taxon>metagenomes</taxon>
        <taxon>ecological metagenomes</taxon>
    </lineage>
</organism>
<keyword evidence="2" id="KW-1133">Transmembrane helix</keyword>
<feature type="transmembrane region" description="Helical" evidence="2">
    <location>
        <begin position="235"/>
        <end position="259"/>
    </location>
</feature>